<proteinExistence type="predicted"/>
<organism evidence="2 3">
    <name type="scientific">Blastococcus aggregatus</name>
    <dbReference type="NCBI Taxonomy" id="38502"/>
    <lineage>
        <taxon>Bacteria</taxon>
        <taxon>Bacillati</taxon>
        <taxon>Actinomycetota</taxon>
        <taxon>Actinomycetes</taxon>
        <taxon>Geodermatophilales</taxon>
        <taxon>Geodermatophilaceae</taxon>
        <taxon>Blastococcus</taxon>
    </lineage>
</organism>
<dbReference type="InterPro" id="IPR036397">
    <property type="entry name" value="RNaseH_sf"/>
</dbReference>
<dbReference type="Pfam" id="PF01612">
    <property type="entry name" value="DNA_pol_A_exo1"/>
    <property type="match status" value="1"/>
</dbReference>
<dbReference type="RefSeq" id="WP_097195732.1">
    <property type="nucleotide sequence ID" value="NZ_OBQI01000004.1"/>
</dbReference>
<dbReference type="OrthoDB" id="4224322at2"/>
<dbReference type="GO" id="GO:0008408">
    <property type="term" value="F:3'-5' exonuclease activity"/>
    <property type="evidence" value="ECO:0007669"/>
    <property type="project" value="InterPro"/>
</dbReference>
<feature type="domain" description="3'-5' exonuclease" evidence="1">
    <location>
        <begin position="12"/>
        <end position="180"/>
    </location>
</feature>
<dbReference type="SUPFAM" id="SSF53098">
    <property type="entry name" value="Ribonuclease H-like"/>
    <property type="match status" value="1"/>
</dbReference>
<dbReference type="Gene3D" id="3.30.420.10">
    <property type="entry name" value="Ribonuclease H-like superfamily/Ribonuclease H"/>
    <property type="match status" value="1"/>
</dbReference>
<protein>
    <submittedName>
        <fullName evidence="2">Ribonuclease D</fullName>
    </submittedName>
</protein>
<sequence>MDTTLSSPVMLRHGDITTEDLTLVLSMRSVAWDIETSGLSWAQDSIGTCQLHLPHHGTLMVQMEDKKVPDRLAAVLSDPDVTKVFHHAMFDLRFMAHQWQVRPASVACTKIASKLRQPYADNSENSLQRVLWERLGVRIYKDQQVSDWLAPQLTNDQLRYAAADVEHLLPLYRALRSDLRAHGLSDLYDRCVAHLPTRVDLEIGGFGDPFTY</sequence>
<gene>
    <name evidence="2" type="ORF">SAMN05660748_2906</name>
</gene>
<dbReference type="SMART" id="SM00474">
    <property type="entry name" value="35EXOc"/>
    <property type="match status" value="1"/>
</dbReference>
<evidence type="ECO:0000313" key="2">
    <source>
        <dbReference type="EMBL" id="SOC50166.1"/>
    </source>
</evidence>
<dbReference type="CDD" id="cd06142">
    <property type="entry name" value="RNaseD_exo"/>
    <property type="match status" value="1"/>
</dbReference>
<dbReference type="InterPro" id="IPR051086">
    <property type="entry name" value="RNase_D-like"/>
</dbReference>
<dbReference type="GO" id="GO:0003676">
    <property type="term" value="F:nucleic acid binding"/>
    <property type="evidence" value="ECO:0007669"/>
    <property type="project" value="InterPro"/>
</dbReference>
<dbReference type="AlphaFoldDB" id="A0A285VAT4"/>
<name>A0A285VAT4_9ACTN</name>
<reference evidence="3" key="1">
    <citation type="submission" date="2017-08" db="EMBL/GenBank/DDBJ databases">
        <authorList>
            <person name="Varghese N."/>
            <person name="Submissions S."/>
        </authorList>
    </citation>
    <scope>NUCLEOTIDE SEQUENCE [LARGE SCALE GENOMIC DNA]</scope>
    <source>
        <strain evidence="3">DSM 4725</strain>
    </source>
</reference>
<accession>A0A285VAT4</accession>
<dbReference type="GO" id="GO:0006139">
    <property type="term" value="P:nucleobase-containing compound metabolic process"/>
    <property type="evidence" value="ECO:0007669"/>
    <property type="project" value="InterPro"/>
</dbReference>
<keyword evidence="3" id="KW-1185">Reference proteome</keyword>
<dbReference type="PANTHER" id="PTHR47649">
    <property type="entry name" value="RIBONUCLEASE D"/>
    <property type="match status" value="1"/>
</dbReference>
<evidence type="ECO:0000313" key="3">
    <source>
        <dbReference type="Proteomes" id="UP000219435"/>
    </source>
</evidence>
<dbReference type="Proteomes" id="UP000219435">
    <property type="component" value="Unassembled WGS sequence"/>
</dbReference>
<dbReference type="InterPro" id="IPR002562">
    <property type="entry name" value="3'-5'_exonuclease_dom"/>
</dbReference>
<dbReference type="InterPro" id="IPR012337">
    <property type="entry name" value="RNaseH-like_sf"/>
</dbReference>
<dbReference type="EMBL" id="OBQI01000004">
    <property type="protein sequence ID" value="SOC50166.1"/>
    <property type="molecule type" value="Genomic_DNA"/>
</dbReference>
<evidence type="ECO:0000259" key="1">
    <source>
        <dbReference type="SMART" id="SM00474"/>
    </source>
</evidence>
<dbReference type="PANTHER" id="PTHR47649:SF1">
    <property type="entry name" value="RIBONUCLEASE D"/>
    <property type="match status" value="1"/>
</dbReference>